<organism evidence="2 3">
    <name type="scientific">Chaetoceros tenuissimus</name>
    <dbReference type="NCBI Taxonomy" id="426638"/>
    <lineage>
        <taxon>Eukaryota</taxon>
        <taxon>Sar</taxon>
        <taxon>Stramenopiles</taxon>
        <taxon>Ochrophyta</taxon>
        <taxon>Bacillariophyta</taxon>
        <taxon>Coscinodiscophyceae</taxon>
        <taxon>Chaetocerotophycidae</taxon>
        <taxon>Chaetocerotales</taxon>
        <taxon>Chaetocerotaceae</taxon>
        <taxon>Chaetoceros</taxon>
    </lineage>
</organism>
<comment type="caution">
    <text evidence="2">The sequence shown here is derived from an EMBL/GenBank/DDBJ whole genome shotgun (WGS) entry which is preliminary data.</text>
</comment>
<evidence type="ECO:0000256" key="1">
    <source>
        <dbReference type="SAM" id="MobiDB-lite"/>
    </source>
</evidence>
<protein>
    <submittedName>
        <fullName evidence="2">Uncharacterized protein</fullName>
    </submittedName>
</protein>
<dbReference type="EMBL" id="BLLK01000040">
    <property type="protein sequence ID" value="GFH50729.1"/>
    <property type="molecule type" value="Genomic_DNA"/>
</dbReference>
<gene>
    <name evidence="2" type="ORF">CTEN210_07205</name>
</gene>
<sequence>MSESAGEEETLGSQDTSNHYSSYEDDVSTMSRASAASSVGSIAGRMGSLHVADAAAAASGKPPVEELHSKKPHASSSSKKKNRVQLNIKRSQLDRFFHVMNPEADSYANERFATMSLKLQPALVSKGLNAEISPNGRKAKLKFEVSEKLCVPSNLLGTELAEDHVLNQAVQHEIDSRRDRKI</sequence>
<reference evidence="2 3" key="1">
    <citation type="journal article" date="2021" name="Sci. Rep.">
        <title>The genome of the diatom Chaetoceros tenuissimus carries an ancient integrated fragment of an extant virus.</title>
        <authorList>
            <person name="Hongo Y."/>
            <person name="Kimura K."/>
            <person name="Takaki Y."/>
            <person name="Yoshida Y."/>
            <person name="Baba S."/>
            <person name="Kobayashi G."/>
            <person name="Nagasaki K."/>
            <person name="Hano T."/>
            <person name="Tomaru Y."/>
        </authorList>
    </citation>
    <scope>NUCLEOTIDE SEQUENCE [LARGE SCALE GENOMIC DNA]</scope>
    <source>
        <strain evidence="2 3">NIES-3715</strain>
    </source>
</reference>
<feature type="compositionally biased region" description="Polar residues" evidence="1">
    <location>
        <begin position="11"/>
        <end position="21"/>
    </location>
</feature>
<dbReference type="AlphaFoldDB" id="A0AAD3CUA2"/>
<feature type="region of interest" description="Disordered" evidence="1">
    <location>
        <begin position="52"/>
        <end position="86"/>
    </location>
</feature>
<proteinExistence type="predicted"/>
<feature type="compositionally biased region" description="Basic residues" evidence="1">
    <location>
        <begin position="70"/>
        <end position="83"/>
    </location>
</feature>
<keyword evidence="3" id="KW-1185">Reference proteome</keyword>
<evidence type="ECO:0000313" key="2">
    <source>
        <dbReference type="EMBL" id="GFH50729.1"/>
    </source>
</evidence>
<name>A0AAD3CUA2_9STRA</name>
<dbReference type="Proteomes" id="UP001054902">
    <property type="component" value="Unassembled WGS sequence"/>
</dbReference>
<evidence type="ECO:0000313" key="3">
    <source>
        <dbReference type="Proteomes" id="UP001054902"/>
    </source>
</evidence>
<accession>A0AAD3CUA2</accession>
<feature type="region of interest" description="Disordered" evidence="1">
    <location>
        <begin position="1"/>
        <end position="39"/>
    </location>
</feature>
<feature type="compositionally biased region" description="Acidic residues" evidence="1">
    <location>
        <begin position="1"/>
        <end position="10"/>
    </location>
</feature>